<gene>
    <name evidence="2" type="ORF">LIPSTDRAFT_180692</name>
</gene>
<name>A0A1E3PWC4_LIPST</name>
<accession>A0A1E3PWC4</accession>
<sequence length="379" mass="41486">MSFYNPAQHPLVRQSMAAQASDGPGALPQQTTARGRFHSTGVTTESGSSAVFGEEEWVLFSAGEGSSVLDYAVEDDEEEYDENEGDNEREIHVDQPEGARAINVLDSSFSFPQHDGNGSFAATPRANNPPLSPSSSFSSDEVTARINAWRLDQSEHLFRELQRLQVRSSSRRSGSISSWGIPAEEAEIEDDTDSLDRVRLSFRGSEGFTESFTYDTGSFESISPVGAAESMTKYSLLESQRRTGSVASSTRLSVSSRRHTQSISGDERPAGFWTRFTRRVIHDIMGINDEVLDVLFGDRFIDPSGVATPTTTSIHNAVAGSGLFGVVSAAHSEKSSSVLSSTNSRKYWEDRLIARIGRELSLRYCKDYGSVEICNGLFT</sequence>
<keyword evidence="3" id="KW-1185">Reference proteome</keyword>
<dbReference type="EMBL" id="KV454302">
    <property type="protein sequence ID" value="ODQ69725.1"/>
    <property type="molecule type" value="Genomic_DNA"/>
</dbReference>
<dbReference type="Proteomes" id="UP000094385">
    <property type="component" value="Unassembled WGS sequence"/>
</dbReference>
<organism evidence="2 3">
    <name type="scientific">Lipomyces starkeyi NRRL Y-11557</name>
    <dbReference type="NCBI Taxonomy" id="675824"/>
    <lineage>
        <taxon>Eukaryota</taxon>
        <taxon>Fungi</taxon>
        <taxon>Dikarya</taxon>
        <taxon>Ascomycota</taxon>
        <taxon>Saccharomycotina</taxon>
        <taxon>Lipomycetes</taxon>
        <taxon>Lipomycetales</taxon>
        <taxon>Lipomycetaceae</taxon>
        <taxon>Lipomyces</taxon>
    </lineage>
</organism>
<reference evidence="2 3" key="1">
    <citation type="journal article" date="2016" name="Proc. Natl. Acad. Sci. U.S.A.">
        <title>Comparative genomics of biotechnologically important yeasts.</title>
        <authorList>
            <person name="Riley R."/>
            <person name="Haridas S."/>
            <person name="Wolfe K.H."/>
            <person name="Lopes M.R."/>
            <person name="Hittinger C.T."/>
            <person name="Goeker M."/>
            <person name="Salamov A.A."/>
            <person name="Wisecaver J.H."/>
            <person name="Long T.M."/>
            <person name="Calvey C.H."/>
            <person name="Aerts A.L."/>
            <person name="Barry K.W."/>
            <person name="Choi C."/>
            <person name="Clum A."/>
            <person name="Coughlan A.Y."/>
            <person name="Deshpande S."/>
            <person name="Douglass A.P."/>
            <person name="Hanson S.J."/>
            <person name="Klenk H.-P."/>
            <person name="LaButti K.M."/>
            <person name="Lapidus A."/>
            <person name="Lindquist E.A."/>
            <person name="Lipzen A.M."/>
            <person name="Meier-Kolthoff J.P."/>
            <person name="Ohm R.A."/>
            <person name="Otillar R.P."/>
            <person name="Pangilinan J.L."/>
            <person name="Peng Y."/>
            <person name="Rokas A."/>
            <person name="Rosa C.A."/>
            <person name="Scheuner C."/>
            <person name="Sibirny A.A."/>
            <person name="Slot J.C."/>
            <person name="Stielow J.B."/>
            <person name="Sun H."/>
            <person name="Kurtzman C.P."/>
            <person name="Blackwell M."/>
            <person name="Grigoriev I.V."/>
            <person name="Jeffries T.W."/>
        </authorList>
    </citation>
    <scope>NUCLEOTIDE SEQUENCE [LARGE SCALE GENOMIC DNA]</scope>
    <source>
        <strain evidence="2 3">NRRL Y-11557</strain>
    </source>
</reference>
<protein>
    <submittedName>
        <fullName evidence="2">Uncharacterized protein</fullName>
    </submittedName>
</protein>
<evidence type="ECO:0000313" key="2">
    <source>
        <dbReference type="EMBL" id="ODQ69725.1"/>
    </source>
</evidence>
<feature type="region of interest" description="Disordered" evidence="1">
    <location>
        <begin position="113"/>
        <end position="138"/>
    </location>
</feature>
<evidence type="ECO:0000256" key="1">
    <source>
        <dbReference type="SAM" id="MobiDB-lite"/>
    </source>
</evidence>
<dbReference type="OrthoDB" id="4090493at2759"/>
<proteinExistence type="predicted"/>
<evidence type="ECO:0000313" key="3">
    <source>
        <dbReference type="Proteomes" id="UP000094385"/>
    </source>
</evidence>
<dbReference type="AlphaFoldDB" id="A0A1E3PWC4"/>
<feature type="region of interest" description="Disordered" evidence="1">
    <location>
        <begin position="15"/>
        <end position="48"/>
    </location>
</feature>